<accession>A0A9D4NMK1</accession>
<proteinExistence type="predicted"/>
<sequence>MLKFATPVYVTKVDVYETFNAGGVKEIGCFDFQEEIWPNGTMVVNRRWIWLWSTPQVSVINSARIFSSSFEVKERTELGLVSSNFFTELNTQLFAWTIRRPLTLDITMLMCYVALYGFCGIFHNG</sequence>
<keyword evidence="3" id="KW-1185">Reference proteome</keyword>
<dbReference type="EMBL" id="JAIWYP010000001">
    <property type="protein sequence ID" value="KAH3896284.1"/>
    <property type="molecule type" value="Genomic_DNA"/>
</dbReference>
<gene>
    <name evidence="2" type="ORF">DPMN_020459</name>
</gene>
<dbReference type="Proteomes" id="UP000828390">
    <property type="component" value="Unassembled WGS sequence"/>
</dbReference>
<name>A0A9D4NMK1_DREPO</name>
<organism evidence="2 3">
    <name type="scientific">Dreissena polymorpha</name>
    <name type="common">Zebra mussel</name>
    <name type="synonym">Mytilus polymorpha</name>
    <dbReference type="NCBI Taxonomy" id="45954"/>
    <lineage>
        <taxon>Eukaryota</taxon>
        <taxon>Metazoa</taxon>
        <taxon>Spiralia</taxon>
        <taxon>Lophotrochozoa</taxon>
        <taxon>Mollusca</taxon>
        <taxon>Bivalvia</taxon>
        <taxon>Autobranchia</taxon>
        <taxon>Heteroconchia</taxon>
        <taxon>Euheterodonta</taxon>
        <taxon>Imparidentia</taxon>
        <taxon>Neoheterodontei</taxon>
        <taxon>Myida</taxon>
        <taxon>Dreissenoidea</taxon>
        <taxon>Dreissenidae</taxon>
        <taxon>Dreissena</taxon>
    </lineage>
</organism>
<comment type="caution">
    <text evidence="2">The sequence shown here is derived from an EMBL/GenBank/DDBJ whole genome shotgun (WGS) entry which is preliminary data.</text>
</comment>
<evidence type="ECO:0000313" key="3">
    <source>
        <dbReference type="Proteomes" id="UP000828390"/>
    </source>
</evidence>
<evidence type="ECO:0000256" key="1">
    <source>
        <dbReference type="SAM" id="Phobius"/>
    </source>
</evidence>
<reference evidence="2" key="2">
    <citation type="submission" date="2020-11" db="EMBL/GenBank/DDBJ databases">
        <authorList>
            <person name="McCartney M.A."/>
            <person name="Auch B."/>
            <person name="Kono T."/>
            <person name="Mallez S."/>
            <person name="Becker A."/>
            <person name="Gohl D.M."/>
            <person name="Silverstein K.A.T."/>
            <person name="Koren S."/>
            <person name="Bechman K.B."/>
            <person name="Herman A."/>
            <person name="Abrahante J.E."/>
            <person name="Garbe J."/>
        </authorList>
    </citation>
    <scope>NUCLEOTIDE SEQUENCE</scope>
    <source>
        <strain evidence="2">Duluth1</strain>
        <tissue evidence="2">Whole animal</tissue>
    </source>
</reference>
<protein>
    <submittedName>
        <fullName evidence="2">Uncharacterized protein</fullName>
    </submittedName>
</protein>
<feature type="transmembrane region" description="Helical" evidence="1">
    <location>
        <begin position="102"/>
        <end position="123"/>
    </location>
</feature>
<reference evidence="2" key="1">
    <citation type="journal article" date="2019" name="bioRxiv">
        <title>The Genome of the Zebra Mussel, Dreissena polymorpha: A Resource for Invasive Species Research.</title>
        <authorList>
            <person name="McCartney M.A."/>
            <person name="Auch B."/>
            <person name="Kono T."/>
            <person name="Mallez S."/>
            <person name="Zhang Y."/>
            <person name="Obille A."/>
            <person name="Becker A."/>
            <person name="Abrahante J.E."/>
            <person name="Garbe J."/>
            <person name="Badalamenti J.P."/>
            <person name="Herman A."/>
            <person name="Mangelson H."/>
            <person name="Liachko I."/>
            <person name="Sullivan S."/>
            <person name="Sone E.D."/>
            <person name="Koren S."/>
            <person name="Silverstein K.A.T."/>
            <person name="Beckman K.B."/>
            <person name="Gohl D.M."/>
        </authorList>
    </citation>
    <scope>NUCLEOTIDE SEQUENCE</scope>
    <source>
        <strain evidence="2">Duluth1</strain>
        <tissue evidence="2">Whole animal</tissue>
    </source>
</reference>
<dbReference type="AlphaFoldDB" id="A0A9D4NMK1"/>
<keyword evidence="1" id="KW-0812">Transmembrane</keyword>
<evidence type="ECO:0000313" key="2">
    <source>
        <dbReference type="EMBL" id="KAH3896284.1"/>
    </source>
</evidence>
<keyword evidence="1" id="KW-0472">Membrane</keyword>
<keyword evidence="1" id="KW-1133">Transmembrane helix</keyword>